<keyword evidence="5 7" id="KW-1133">Transmembrane helix</keyword>
<dbReference type="InterPro" id="IPR003439">
    <property type="entry name" value="ABC_transporter-like_ATP-bd"/>
</dbReference>
<proteinExistence type="predicted"/>
<dbReference type="PROSITE" id="PS50929">
    <property type="entry name" value="ABC_TM1F"/>
    <property type="match status" value="1"/>
</dbReference>
<feature type="transmembrane region" description="Helical" evidence="7">
    <location>
        <begin position="151"/>
        <end position="168"/>
    </location>
</feature>
<dbReference type="NCBIfam" id="TIGR02868">
    <property type="entry name" value="CydC"/>
    <property type="match status" value="1"/>
</dbReference>
<feature type="transmembrane region" description="Helical" evidence="7">
    <location>
        <begin position="289"/>
        <end position="314"/>
    </location>
</feature>
<dbReference type="Pfam" id="PF00664">
    <property type="entry name" value="ABC_membrane"/>
    <property type="match status" value="1"/>
</dbReference>
<evidence type="ECO:0000259" key="8">
    <source>
        <dbReference type="PROSITE" id="PS50893"/>
    </source>
</evidence>
<evidence type="ECO:0000313" key="11">
    <source>
        <dbReference type="Proteomes" id="UP000292686"/>
    </source>
</evidence>
<feature type="domain" description="ABC transporter" evidence="8">
    <location>
        <begin position="357"/>
        <end position="571"/>
    </location>
</feature>
<feature type="transmembrane region" description="Helical" evidence="7">
    <location>
        <begin position="66"/>
        <end position="86"/>
    </location>
</feature>
<dbReference type="InterPro" id="IPR036640">
    <property type="entry name" value="ABC1_TM_sf"/>
</dbReference>
<dbReference type="GO" id="GO:0140359">
    <property type="term" value="F:ABC-type transporter activity"/>
    <property type="evidence" value="ECO:0007669"/>
    <property type="project" value="InterPro"/>
</dbReference>
<keyword evidence="2 7" id="KW-0812">Transmembrane</keyword>
<feature type="transmembrane region" description="Helical" evidence="7">
    <location>
        <begin position="174"/>
        <end position="196"/>
    </location>
</feature>
<dbReference type="Pfam" id="PF00005">
    <property type="entry name" value="ABC_tran"/>
    <property type="match status" value="1"/>
</dbReference>
<evidence type="ECO:0000256" key="7">
    <source>
        <dbReference type="SAM" id="Phobius"/>
    </source>
</evidence>
<organism evidence="10 11">
    <name type="scientific">Agromyces atrinae</name>
    <dbReference type="NCBI Taxonomy" id="592376"/>
    <lineage>
        <taxon>Bacteria</taxon>
        <taxon>Bacillati</taxon>
        <taxon>Actinomycetota</taxon>
        <taxon>Actinomycetes</taxon>
        <taxon>Micrococcales</taxon>
        <taxon>Microbacteriaceae</taxon>
        <taxon>Agromyces</taxon>
    </lineage>
</organism>
<dbReference type="SUPFAM" id="SSF90123">
    <property type="entry name" value="ABC transporter transmembrane region"/>
    <property type="match status" value="1"/>
</dbReference>
<dbReference type="InterPro" id="IPR003593">
    <property type="entry name" value="AAA+_ATPase"/>
</dbReference>
<keyword evidence="11" id="KW-1185">Reference proteome</keyword>
<dbReference type="InterPro" id="IPR014223">
    <property type="entry name" value="ABC_CydC/D"/>
</dbReference>
<protein>
    <submittedName>
        <fullName evidence="10">Thiol reductant ABC exporter subunit CydC</fullName>
    </submittedName>
</protein>
<evidence type="ECO:0000256" key="4">
    <source>
        <dbReference type="ARBA" id="ARBA00022840"/>
    </source>
</evidence>
<keyword evidence="4" id="KW-0067">ATP-binding</keyword>
<evidence type="ECO:0000259" key="9">
    <source>
        <dbReference type="PROSITE" id="PS50929"/>
    </source>
</evidence>
<evidence type="ECO:0000256" key="6">
    <source>
        <dbReference type="ARBA" id="ARBA00023136"/>
    </source>
</evidence>
<dbReference type="InterPro" id="IPR017871">
    <property type="entry name" value="ABC_transporter-like_CS"/>
</dbReference>
<dbReference type="Gene3D" id="3.40.50.300">
    <property type="entry name" value="P-loop containing nucleotide triphosphate hydrolases"/>
    <property type="match status" value="1"/>
</dbReference>
<dbReference type="EMBL" id="SDPM01000005">
    <property type="protein sequence ID" value="RXZ86304.1"/>
    <property type="molecule type" value="Genomic_DNA"/>
</dbReference>
<evidence type="ECO:0000256" key="3">
    <source>
        <dbReference type="ARBA" id="ARBA00022741"/>
    </source>
</evidence>
<feature type="transmembrane region" description="Helical" evidence="7">
    <location>
        <begin position="32"/>
        <end position="60"/>
    </location>
</feature>
<name>A0A4Q2M2W2_9MICO</name>
<evidence type="ECO:0000256" key="2">
    <source>
        <dbReference type="ARBA" id="ARBA00022692"/>
    </source>
</evidence>
<gene>
    <name evidence="10" type="primary">cydC</name>
    <name evidence="10" type="ORF">ESP50_11140</name>
</gene>
<comment type="caution">
    <text evidence="10">The sequence shown here is derived from an EMBL/GenBank/DDBJ whole genome shotgun (WGS) entry which is preliminary data.</text>
</comment>
<keyword evidence="6 7" id="KW-0472">Membrane</keyword>
<dbReference type="GO" id="GO:0005524">
    <property type="term" value="F:ATP binding"/>
    <property type="evidence" value="ECO:0007669"/>
    <property type="project" value="UniProtKB-KW"/>
</dbReference>
<evidence type="ECO:0000313" key="10">
    <source>
        <dbReference type="EMBL" id="RXZ86304.1"/>
    </source>
</evidence>
<dbReference type="Proteomes" id="UP000292686">
    <property type="component" value="Unassembled WGS sequence"/>
</dbReference>
<dbReference type="InterPro" id="IPR039421">
    <property type="entry name" value="Type_1_exporter"/>
</dbReference>
<dbReference type="OrthoDB" id="3237158at2"/>
<evidence type="ECO:0000256" key="1">
    <source>
        <dbReference type="ARBA" id="ARBA00004651"/>
    </source>
</evidence>
<accession>A0A4Q2M2W2</accession>
<dbReference type="PROSITE" id="PS50893">
    <property type="entry name" value="ABC_TRANSPORTER_2"/>
    <property type="match status" value="1"/>
</dbReference>
<dbReference type="AlphaFoldDB" id="A0A4Q2M2W2"/>
<dbReference type="PANTHER" id="PTHR24221">
    <property type="entry name" value="ATP-BINDING CASSETTE SUB-FAMILY B"/>
    <property type="match status" value="1"/>
</dbReference>
<dbReference type="GO" id="GO:0016887">
    <property type="term" value="F:ATP hydrolysis activity"/>
    <property type="evidence" value="ECO:0007669"/>
    <property type="project" value="InterPro"/>
</dbReference>
<dbReference type="SUPFAM" id="SSF52540">
    <property type="entry name" value="P-loop containing nucleoside triphosphate hydrolases"/>
    <property type="match status" value="1"/>
</dbReference>
<dbReference type="GO" id="GO:0034775">
    <property type="term" value="P:glutathione transmembrane transport"/>
    <property type="evidence" value="ECO:0007669"/>
    <property type="project" value="InterPro"/>
</dbReference>
<sequence length="571" mass="59074">MRSCEWGRTPVSDASISAGGVLRLALPSARRLLPSIIAGVFSGAFTIGLAACAAWLIVRASEQPPILYLSMAVVGVRAFAIGRGVLRYLERLSGHDAAFRQLGDLRVGVYERLVAVAPDGVRGIRRGDLLSRLVGDVDELQNLPVRVVQPLASAVVVVVGAAVSLAFLDIGAAITVLVLLVLGVGVSVLLQLAVAARAERVLAPLRGELGERLLEHVSRFDVLTAFGAAAASREAVEAAGGRVQRASTRVALAAGLSAAALSVAGGVAVLLAVLLAGPSASSGLLDGPGFAVLVLVPLAIFEVAATIPAVAGAWRLARVSAERVATAVPAEAPAGIPRPVDAPSSAVVALPSHGPVLELTGAGAHWPSASGPALTDVDFALDANERVLVRGASGAGKSTLAHVLVRFLDYTGSYRVGGVEANRLDPDEVRRSIGLCEQQPWLFDDSIRQNLLFARDTSTDDDLWTVLDRVGLAEWARARGGLDVSVGDHGALVSGGQAQRLSLARALLADFPILVLDEPTANVDAERSASLLRELLDAARGRSVVLVSHTDVDAELIDRTVTIDGGRLVGA</sequence>
<reference evidence="10 11" key="1">
    <citation type="submission" date="2019-01" db="EMBL/GenBank/DDBJ databases">
        <title>Agromyces.</title>
        <authorList>
            <person name="Li J."/>
        </authorList>
    </citation>
    <scope>NUCLEOTIDE SEQUENCE [LARGE SCALE GENOMIC DNA]</scope>
    <source>
        <strain evidence="10 11">DSM 23870</strain>
    </source>
</reference>
<dbReference type="PANTHER" id="PTHR24221:SF590">
    <property type="entry name" value="COMPONENT LINKED WITH THE ASSEMBLY OF CYTOCHROME' TRANSPORT TRANSMEMBRANE ATP-BINDING PROTEIN ABC TRANSPORTER CYDD-RELATED"/>
    <property type="match status" value="1"/>
</dbReference>
<evidence type="ECO:0000256" key="5">
    <source>
        <dbReference type="ARBA" id="ARBA00022989"/>
    </source>
</evidence>
<dbReference type="Gene3D" id="1.20.1560.10">
    <property type="entry name" value="ABC transporter type 1, transmembrane domain"/>
    <property type="match status" value="1"/>
</dbReference>
<dbReference type="GO" id="GO:0005886">
    <property type="term" value="C:plasma membrane"/>
    <property type="evidence" value="ECO:0007669"/>
    <property type="project" value="UniProtKB-SubCell"/>
</dbReference>
<feature type="domain" description="ABC transmembrane type-1" evidence="9">
    <location>
        <begin position="35"/>
        <end position="316"/>
    </location>
</feature>
<feature type="transmembrane region" description="Helical" evidence="7">
    <location>
        <begin position="250"/>
        <end position="277"/>
    </location>
</feature>
<dbReference type="PROSITE" id="PS00211">
    <property type="entry name" value="ABC_TRANSPORTER_1"/>
    <property type="match status" value="1"/>
</dbReference>
<dbReference type="InterPro" id="IPR011527">
    <property type="entry name" value="ABC1_TM_dom"/>
</dbReference>
<dbReference type="SMART" id="SM00382">
    <property type="entry name" value="AAA"/>
    <property type="match status" value="1"/>
</dbReference>
<dbReference type="GO" id="GO:0045454">
    <property type="term" value="P:cell redox homeostasis"/>
    <property type="evidence" value="ECO:0007669"/>
    <property type="project" value="InterPro"/>
</dbReference>
<dbReference type="InterPro" id="IPR027417">
    <property type="entry name" value="P-loop_NTPase"/>
</dbReference>
<dbReference type="CDD" id="cd03228">
    <property type="entry name" value="ABCC_MRP_Like"/>
    <property type="match status" value="1"/>
</dbReference>
<keyword evidence="3" id="KW-0547">Nucleotide-binding</keyword>
<comment type="subcellular location">
    <subcellularLocation>
        <location evidence="1">Cell membrane</location>
        <topology evidence="1">Multi-pass membrane protein</topology>
    </subcellularLocation>
</comment>